<dbReference type="CDD" id="cd23507">
    <property type="entry name" value="hydrophobin_I"/>
    <property type="match status" value="1"/>
</dbReference>
<comment type="similarity">
    <text evidence="2">Belongs to the fungal hydrophobin family.</text>
</comment>
<feature type="signal peptide" evidence="2">
    <location>
        <begin position="1"/>
        <end position="19"/>
    </location>
</feature>
<name>A0A5N5WHH5_9EURO</name>
<evidence type="ECO:0000256" key="1">
    <source>
        <dbReference type="ARBA" id="ARBA00023157"/>
    </source>
</evidence>
<evidence type="ECO:0000313" key="3">
    <source>
        <dbReference type="EMBL" id="KAB8067659.1"/>
    </source>
</evidence>
<dbReference type="GO" id="GO:0005199">
    <property type="term" value="F:structural constituent of cell wall"/>
    <property type="evidence" value="ECO:0007669"/>
    <property type="project" value="InterPro"/>
</dbReference>
<sequence>MKFSTVLPLLISRAVIASAFPSSSKADCVGPVLCCGQLKTPFDPIVDPILLGLGVDAASIVGSIGLACHTYDKSSCTSAPQCCTEANLLGGTVALGCSDLA</sequence>
<keyword evidence="2" id="KW-0964">Secreted</keyword>
<proteinExistence type="inferred from homology"/>
<feature type="chain" id="PRO_5025095564" description="Hydrophobin" evidence="2">
    <location>
        <begin position="20"/>
        <end position="101"/>
    </location>
</feature>
<dbReference type="GO" id="GO:0009277">
    <property type="term" value="C:fungal-type cell wall"/>
    <property type="evidence" value="ECO:0007669"/>
    <property type="project" value="InterPro"/>
</dbReference>
<dbReference type="InterPro" id="IPR001338">
    <property type="entry name" value="Class_I_Hydrophobin"/>
</dbReference>
<reference evidence="3 4" key="1">
    <citation type="submission" date="2019-04" db="EMBL/GenBank/DDBJ databases">
        <title>Friends and foes A comparative genomics study of 23 Aspergillus species from section Flavi.</title>
        <authorList>
            <consortium name="DOE Joint Genome Institute"/>
            <person name="Kjaerbolling I."/>
            <person name="Vesth T."/>
            <person name="Frisvad J.C."/>
            <person name="Nybo J.L."/>
            <person name="Theobald S."/>
            <person name="Kildgaard S."/>
            <person name="Isbrandt T."/>
            <person name="Kuo A."/>
            <person name="Sato A."/>
            <person name="Lyhne E.K."/>
            <person name="Kogle M.E."/>
            <person name="Wiebenga A."/>
            <person name="Kun R.S."/>
            <person name="Lubbers R.J."/>
            <person name="Makela M.R."/>
            <person name="Barry K."/>
            <person name="Chovatia M."/>
            <person name="Clum A."/>
            <person name="Daum C."/>
            <person name="Haridas S."/>
            <person name="He G."/>
            <person name="LaButti K."/>
            <person name="Lipzen A."/>
            <person name="Mondo S."/>
            <person name="Riley R."/>
            <person name="Salamov A."/>
            <person name="Simmons B.A."/>
            <person name="Magnuson J.K."/>
            <person name="Henrissat B."/>
            <person name="Mortensen U.H."/>
            <person name="Larsen T.O."/>
            <person name="Devries R.P."/>
            <person name="Grigoriev I.V."/>
            <person name="Machida M."/>
            <person name="Baker S.E."/>
            <person name="Andersen M.R."/>
        </authorList>
    </citation>
    <scope>NUCLEOTIDE SEQUENCE [LARGE SCALE GENOMIC DNA]</scope>
    <source>
        <strain evidence="3 4">CBS 151.66</strain>
    </source>
</reference>
<organism evidence="3 4">
    <name type="scientific">Aspergillus leporis</name>
    <dbReference type="NCBI Taxonomy" id="41062"/>
    <lineage>
        <taxon>Eukaryota</taxon>
        <taxon>Fungi</taxon>
        <taxon>Dikarya</taxon>
        <taxon>Ascomycota</taxon>
        <taxon>Pezizomycotina</taxon>
        <taxon>Eurotiomycetes</taxon>
        <taxon>Eurotiomycetidae</taxon>
        <taxon>Eurotiales</taxon>
        <taxon>Aspergillaceae</taxon>
        <taxon>Aspergillus</taxon>
        <taxon>Aspergillus subgen. Circumdati</taxon>
    </lineage>
</organism>
<keyword evidence="4" id="KW-1185">Reference proteome</keyword>
<dbReference type="AlphaFoldDB" id="A0A5N5WHH5"/>
<protein>
    <recommendedName>
        <fullName evidence="2">Hydrophobin</fullName>
    </recommendedName>
</protein>
<dbReference type="Proteomes" id="UP000326565">
    <property type="component" value="Unassembled WGS sequence"/>
</dbReference>
<keyword evidence="2" id="KW-0134">Cell wall</keyword>
<comment type="subcellular location">
    <subcellularLocation>
        <location evidence="2">Secreted</location>
        <location evidence="2">Cell wall</location>
    </subcellularLocation>
</comment>
<gene>
    <name evidence="3" type="ORF">BDV29DRAFT_163150</name>
</gene>
<dbReference type="EMBL" id="ML732460">
    <property type="protein sequence ID" value="KAB8067659.1"/>
    <property type="molecule type" value="Genomic_DNA"/>
</dbReference>
<keyword evidence="1 2" id="KW-1015">Disulfide bond</keyword>
<evidence type="ECO:0000256" key="2">
    <source>
        <dbReference type="RuleBase" id="RU365009"/>
    </source>
</evidence>
<dbReference type="OrthoDB" id="4225815at2759"/>
<dbReference type="Pfam" id="PF01185">
    <property type="entry name" value="Hydrophobin"/>
    <property type="match status" value="1"/>
</dbReference>
<evidence type="ECO:0000313" key="4">
    <source>
        <dbReference type="Proteomes" id="UP000326565"/>
    </source>
</evidence>
<keyword evidence="2" id="KW-0732">Signal</keyword>
<accession>A0A5N5WHH5</accession>